<accession>A0A2R6Y3F8</accession>
<sequence>MKEYLLETKHLTKAYGRRVSHLAVRDVSLQITKGSIYGLLGPNGAGKTTTLKLLTGLIRPTRGEILIFGEPWQRKHLARIGALIETPALYGNLTAYENLLVHAYSRDLTRARIPRVLEQVGLQDTGSKRVAHFSLGMKQRLGVAVALLGDPELLILDEPTNGLDPIGIQQFRSFVRTLPEKGITVMLSSHILSEVAQLVDHVGIIHNGMLKFQGPLDAHADLEALFMDTIRRSEHA</sequence>
<keyword evidence="3" id="KW-0547">Nucleotide-binding</keyword>
<dbReference type="Gene3D" id="3.40.50.300">
    <property type="entry name" value="P-loop containing nucleotide triphosphate hydrolases"/>
    <property type="match status" value="1"/>
</dbReference>
<comment type="similarity">
    <text evidence="1">Belongs to the ABC transporter superfamily.</text>
</comment>
<keyword evidence="4 6" id="KW-0067">ATP-binding</keyword>
<proteinExistence type="inferred from homology"/>
<feature type="domain" description="ABC transporter" evidence="5">
    <location>
        <begin position="6"/>
        <end position="232"/>
    </location>
</feature>
<dbReference type="GO" id="GO:0005524">
    <property type="term" value="F:ATP binding"/>
    <property type="evidence" value="ECO:0007669"/>
    <property type="project" value="UniProtKB-KW"/>
</dbReference>
<dbReference type="Pfam" id="PF00005">
    <property type="entry name" value="ABC_tran"/>
    <property type="match status" value="1"/>
</dbReference>
<dbReference type="SUPFAM" id="SSF52540">
    <property type="entry name" value="P-loop containing nucleoside triphosphate hydrolases"/>
    <property type="match status" value="1"/>
</dbReference>
<evidence type="ECO:0000256" key="2">
    <source>
        <dbReference type="ARBA" id="ARBA00022448"/>
    </source>
</evidence>
<dbReference type="GO" id="GO:0016887">
    <property type="term" value="F:ATP hydrolysis activity"/>
    <property type="evidence" value="ECO:0007669"/>
    <property type="project" value="InterPro"/>
</dbReference>
<dbReference type="InterPro" id="IPR022501">
    <property type="entry name" value="ABC_Gallidermin_ATP-bd"/>
</dbReference>
<evidence type="ECO:0000313" key="7">
    <source>
        <dbReference type="Proteomes" id="UP000244338"/>
    </source>
</evidence>
<name>A0A2R6Y3F8_9BACL</name>
<reference evidence="7" key="1">
    <citation type="journal article" date="2018" name="Sci. Rep.">
        <title>Lignite coal burning seam in the remote Altai Mountains harbors a hydrogen-driven thermophilic microbial community.</title>
        <authorList>
            <person name="Kadnikov V.V."/>
            <person name="Mardanov A.V."/>
            <person name="Ivasenko D.A."/>
            <person name="Antsiferov D.V."/>
            <person name="Beletsky A.V."/>
            <person name="Karnachuk O.V."/>
            <person name="Ravin N.V."/>
        </authorList>
    </citation>
    <scope>NUCLEOTIDE SEQUENCE [LARGE SCALE GENOMIC DNA]</scope>
</reference>
<protein>
    <submittedName>
        <fullName evidence="6">Lantibiotic transport ATP-binding protein spaF/mutF</fullName>
    </submittedName>
</protein>
<dbReference type="InterPro" id="IPR003439">
    <property type="entry name" value="ABC_transporter-like_ATP-bd"/>
</dbReference>
<evidence type="ECO:0000259" key="5">
    <source>
        <dbReference type="PROSITE" id="PS50893"/>
    </source>
</evidence>
<evidence type="ECO:0000313" key="6">
    <source>
        <dbReference type="EMBL" id="PTQ57211.1"/>
    </source>
</evidence>
<dbReference type="EMBL" id="PEBX01000011">
    <property type="protein sequence ID" value="PTQ57211.1"/>
    <property type="molecule type" value="Genomic_DNA"/>
</dbReference>
<dbReference type="NCBIfam" id="TIGR03740">
    <property type="entry name" value="galliderm_ABC"/>
    <property type="match status" value="1"/>
</dbReference>
<dbReference type="PANTHER" id="PTHR43335:SF4">
    <property type="entry name" value="ABC TRANSPORTER, ATP-BINDING PROTEIN"/>
    <property type="match status" value="1"/>
</dbReference>
<dbReference type="AlphaFoldDB" id="A0A2R6Y3F8"/>
<dbReference type="SMART" id="SM00382">
    <property type="entry name" value="AAA"/>
    <property type="match status" value="1"/>
</dbReference>
<dbReference type="InterPro" id="IPR017871">
    <property type="entry name" value="ABC_transporter-like_CS"/>
</dbReference>
<organism evidence="6 7">
    <name type="scientific">Candidatus Carbonibacillus altaicus</name>
    <dbReference type="NCBI Taxonomy" id="2163959"/>
    <lineage>
        <taxon>Bacteria</taxon>
        <taxon>Bacillati</taxon>
        <taxon>Bacillota</taxon>
        <taxon>Bacilli</taxon>
        <taxon>Bacillales</taxon>
        <taxon>Candidatus Carbonibacillus</taxon>
    </lineage>
</organism>
<evidence type="ECO:0000256" key="1">
    <source>
        <dbReference type="ARBA" id="ARBA00005417"/>
    </source>
</evidence>
<dbReference type="PANTHER" id="PTHR43335">
    <property type="entry name" value="ABC TRANSPORTER, ATP-BINDING PROTEIN"/>
    <property type="match status" value="1"/>
</dbReference>
<evidence type="ECO:0000256" key="4">
    <source>
        <dbReference type="ARBA" id="ARBA00022840"/>
    </source>
</evidence>
<dbReference type="InterPro" id="IPR003593">
    <property type="entry name" value="AAA+_ATPase"/>
</dbReference>
<dbReference type="PROSITE" id="PS00211">
    <property type="entry name" value="ABC_TRANSPORTER_1"/>
    <property type="match status" value="1"/>
</dbReference>
<evidence type="ECO:0000256" key="3">
    <source>
        <dbReference type="ARBA" id="ARBA00022741"/>
    </source>
</evidence>
<keyword evidence="2" id="KW-0813">Transport</keyword>
<gene>
    <name evidence="6" type="ORF">BSOLF_2081</name>
</gene>
<dbReference type="InterPro" id="IPR027417">
    <property type="entry name" value="P-loop_NTPase"/>
</dbReference>
<comment type="caution">
    <text evidence="6">The sequence shown here is derived from an EMBL/GenBank/DDBJ whole genome shotgun (WGS) entry which is preliminary data.</text>
</comment>
<dbReference type="Proteomes" id="UP000244338">
    <property type="component" value="Unassembled WGS sequence"/>
</dbReference>
<dbReference type="PROSITE" id="PS50893">
    <property type="entry name" value="ABC_TRANSPORTER_2"/>
    <property type="match status" value="1"/>
</dbReference>